<dbReference type="GO" id="GO:0051726">
    <property type="term" value="P:regulation of cell cycle"/>
    <property type="evidence" value="ECO:0007669"/>
    <property type="project" value="TreeGrafter"/>
</dbReference>
<proteinExistence type="predicted"/>
<sequence length="880" mass="101361">MRIFGTASSTSDVATRMDFPTLFDVEFTSLFRLRSVLEFLADAPPLHELLILIDDFVLECSSSPEPEVLLFQFEEDLHQLHHEVVDHSSLFQTEVFLAVLYHLGPILPSTSVISWFDIVLRPALREPKLPTSAVNHAKELIILALQKTEESYVEKVKDFRRRLLDLYLLDAYNEGSGDDVLEWAELDEEQRNKRSHWKRNLEDILMKYGEERPEDLMTELYIHFDNPTSRLQLFMLLNLYTSTPSFTTSSEVLANHPLMTSILRSLLLDTSSTVCSAGLTLVVKLLPLFAVHARTALKSMLPRLLVILARIICWKERPPSNIPAAAGELSDPAFEQELESETNRLLPLRDDLVWERLQVTFNATTSLPPSPRPYFTVLYYLYPSNVLQFLSAPAHYLMSNAVPSPYAMDWDEALAQDEIRRKSERLLREHVCHPLLIWRDAAAELSETEFWTRYSVSRMTSEAGMLDVRNSALGIHSHELASREENDAESIKGDEEIEVPARLIRPIDLSTEKATISLEDMIGTTVALKSNLEVDIIRPESQWPQDLFAMPPPRPADEVLFPGAEEVPAHVIRVISDLQRELLLLRNELNFELWLSRENVKHIGRLYQDRILAKSAEVERQGLYNKLRNYRAQVIALEAELREHKQQASSAKNKYADWNNELQKKLKEFRDEKKAWVAEAASLRAAEKEARALFAAQGKLLAEATQEVFELKTQKKETQHKVDRLRDYERQIEQHIQMQRLWDADFAKFNERGEQIELMRNQYQQMKMQLESYQETQAEMEESARVYRRRVQTLEAQLSHVQAQNANHGHQKRLRGEAEVAAFAAEKAALLEANNRLKDENNDLKDEVEEMRAMIEVLKAQHSGRKGLVSEPRASPVQFT</sequence>
<dbReference type="OrthoDB" id="28737at2759"/>
<dbReference type="EMBL" id="BRPK01000002">
    <property type="protein sequence ID" value="GLB35411.1"/>
    <property type="molecule type" value="Genomic_DNA"/>
</dbReference>
<organism evidence="2 3">
    <name type="scientific">Lyophyllum shimeji</name>
    <name type="common">Hon-shimeji</name>
    <name type="synonym">Tricholoma shimeji</name>
    <dbReference type="NCBI Taxonomy" id="47721"/>
    <lineage>
        <taxon>Eukaryota</taxon>
        <taxon>Fungi</taxon>
        <taxon>Dikarya</taxon>
        <taxon>Basidiomycota</taxon>
        <taxon>Agaricomycotina</taxon>
        <taxon>Agaricomycetes</taxon>
        <taxon>Agaricomycetidae</taxon>
        <taxon>Agaricales</taxon>
        <taxon>Tricholomatineae</taxon>
        <taxon>Lyophyllaceae</taxon>
        <taxon>Lyophyllum</taxon>
    </lineage>
</organism>
<accession>A0A9P3ULI1</accession>
<evidence type="ECO:0000256" key="1">
    <source>
        <dbReference type="SAM" id="Coils"/>
    </source>
</evidence>
<gene>
    <name evidence="2" type="ORF">LshimejAT787_0209760</name>
</gene>
<feature type="coiled-coil region" evidence="1">
    <location>
        <begin position="756"/>
        <end position="861"/>
    </location>
</feature>
<reference evidence="2" key="1">
    <citation type="submission" date="2022-07" db="EMBL/GenBank/DDBJ databases">
        <title>The genome of Lyophyllum shimeji provides insight into the initial evolution of ectomycorrhizal fungal genome.</title>
        <authorList>
            <person name="Kobayashi Y."/>
            <person name="Shibata T."/>
            <person name="Hirakawa H."/>
            <person name="Shigenobu S."/>
            <person name="Nishiyama T."/>
            <person name="Yamada A."/>
            <person name="Hasebe M."/>
            <person name="Kawaguchi M."/>
        </authorList>
    </citation>
    <scope>NUCLEOTIDE SEQUENCE</scope>
    <source>
        <strain evidence="2">AT787</strain>
    </source>
</reference>
<dbReference type="InterPro" id="IPR007483">
    <property type="entry name" value="Hamartin"/>
</dbReference>
<dbReference type="AlphaFoldDB" id="A0A9P3ULI1"/>
<keyword evidence="3" id="KW-1185">Reference proteome</keyword>
<evidence type="ECO:0000313" key="3">
    <source>
        <dbReference type="Proteomes" id="UP001063166"/>
    </source>
</evidence>
<evidence type="ECO:0000313" key="2">
    <source>
        <dbReference type="EMBL" id="GLB35411.1"/>
    </source>
</evidence>
<dbReference type="PANTHER" id="PTHR15154:SF2">
    <property type="entry name" value="HAMARTIN"/>
    <property type="match status" value="1"/>
</dbReference>
<keyword evidence="1" id="KW-0175">Coiled coil</keyword>
<dbReference type="PANTHER" id="PTHR15154">
    <property type="entry name" value="HAMARTIN"/>
    <property type="match status" value="1"/>
</dbReference>
<dbReference type="Proteomes" id="UP001063166">
    <property type="component" value="Unassembled WGS sequence"/>
</dbReference>
<comment type="caution">
    <text evidence="2">The sequence shown here is derived from an EMBL/GenBank/DDBJ whole genome shotgun (WGS) entry which is preliminary data.</text>
</comment>
<protein>
    <submittedName>
        <fullName evidence="2">Tuberous sclerosis 1</fullName>
    </submittedName>
</protein>
<dbReference type="GO" id="GO:0033596">
    <property type="term" value="C:TSC1-TSC2 complex"/>
    <property type="evidence" value="ECO:0007669"/>
    <property type="project" value="TreeGrafter"/>
</dbReference>
<name>A0A9P3ULI1_LYOSH</name>
<feature type="coiled-coil region" evidence="1">
    <location>
        <begin position="613"/>
        <end position="721"/>
    </location>
</feature>
<dbReference type="GO" id="GO:0032007">
    <property type="term" value="P:negative regulation of TOR signaling"/>
    <property type="evidence" value="ECO:0007669"/>
    <property type="project" value="TreeGrafter"/>
</dbReference>